<dbReference type="Proteomes" id="UP000253065">
    <property type="component" value="Unassembled WGS sequence"/>
</dbReference>
<organism evidence="7 8">
    <name type="scientific">Marinobacter nauticus</name>
    <name type="common">Marinobacter hydrocarbonoclasticus</name>
    <name type="synonym">Marinobacter aquaeolei</name>
    <dbReference type="NCBI Taxonomy" id="2743"/>
    <lineage>
        <taxon>Bacteria</taxon>
        <taxon>Pseudomonadati</taxon>
        <taxon>Pseudomonadota</taxon>
        <taxon>Gammaproteobacteria</taxon>
        <taxon>Pseudomonadales</taxon>
        <taxon>Marinobacteraceae</taxon>
        <taxon>Marinobacter</taxon>
    </lineage>
</organism>
<gene>
    <name evidence="7" type="ORF">DET51_102220</name>
    <name evidence="6" type="ORF">DET64_102220</name>
</gene>
<reference evidence="7 8" key="1">
    <citation type="submission" date="2018-07" db="EMBL/GenBank/DDBJ databases">
        <title>Freshwater and sediment microbial communities from various areas in North America, analyzing microbe dynamics in response to fracking.</title>
        <authorList>
            <person name="Lamendella R."/>
        </authorList>
    </citation>
    <scope>NUCLEOTIDE SEQUENCE [LARGE SCALE GENOMIC DNA]</scope>
    <source>
        <strain evidence="7 8">114E</strain>
        <strain evidence="6 9">114E_o</strain>
    </source>
</reference>
<dbReference type="GO" id="GO:0043565">
    <property type="term" value="F:sequence-specific DNA binding"/>
    <property type="evidence" value="ECO:0007669"/>
    <property type="project" value="InterPro"/>
</dbReference>
<dbReference type="RefSeq" id="WP_023009555.1">
    <property type="nucleotide sequence ID" value="NZ_QNSA01000002.1"/>
</dbReference>
<sequence>MRNLTAKPDLDAYLRLNRAAAGEWQAAIRELLACDDVGLTLERPQTVAGSLSSLSVDRGGVCALDLAQDAEVHLCGLPGTLLVVPVSGQCDVLVNGDCRQPAFPMAAITSSQAISVRACGQSRLILLNPEQWRSNVTPGQGVLAWMAERVNHFLLRSNFFQDHNDACAAADSLFDELDSIAREGGCEPNETPPELDRRLLRVIDKIRMEPAWEFDLQELANHSGVSERNLYYLMKRETGMTPYRFYQRCRLIRVRRRLVDCQCDVPHISWYAADEGFSHLGRFAALYREHFGELPSETVQWRRRLQTGEAALEAPDRIVAS</sequence>
<keyword evidence="3" id="KW-0804">Transcription</keyword>
<evidence type="ECO:0000313" key="8">
    <source>
        <dbReference type="Proteomes" id="UP000252795"/>
    </source>
</evidence>
<comment type="caution">
    <text evidence="7">The sequence shown here is derived from an EMBL/GenBank/DDBJ whole genome shotgun (WGS) entry which is preliminary data.</text>
</comment>
<proteinExistence type="predicted"/>
<comment type="function">
    <text evidence="4">Regulatory protein of the TOL plasmid xyl operons. XylS activates the xylXYZLTEGFJQKIH operon required for the degradation of toluene, m-xylene and p-xylene.</text>
</comment>
<dbReference type="PANTHER" id="PTHR46796">
    <property type="entry name" value="HTH-TYPE TRANSCRIPTIONAL ACTIVATOR RHAS-RELATED"/>
    <property type="match status" value="1"/>
</dbReference>
<dbReference type="EMBL" id="QNSA01000002">
    <property type="protein sequence ID" value="RBP76201.1"/>
    <property type="molecule type" value="Genomic_DNA"/>
</dbReference>
<evidence type="ECO:0000259" key="5">
    <source>
        <dbReference type="PROSITE" id="PS01124"/>
    </source>
</evidence>
<dbReference type="Gene3D" id="1.10.10.60">
    <property type="entry name" value="Homeodomain-like"/>
    <property type="match status" value="1"/>
</dbReference>
<evidence type="ECO:0000256" key="3">
    <source>
        <dbReference type="ARBA" id="ARBA00023163"/>
    </source>
</evidence>
<accession>A0A368VBP7</accession>
<evidence type="ECO:0000313" key="9">
    <source>
        <dbReference type="Proteomes" id="UP000253065"/>
    </source>
</evidence>
<evidence type="ECO:0000256" key="1">
    <source>
        <dbReference type="ARBA" id="ARBA00023015"/>
    </source>
</evidence>
<dbReference type="SMART" id="SM00342">
    <property type="entry name" value="HTH_ARAC"/>
    <property type="match status" value="1"/>
</dbReference>
<dbReference type="GO" id="GO:0003700">
    <property type="term" value="F:DNA-binding transcription factor activity"/>
    <property type="evidence" value="ECO:0007669"/>
    <property type="project" value="InterPro"/>
</dbReference>
<dbReference type="Proteomes" id="UP000252795">
    <property type="component" value="Unassembled WGS sequence"/>
</dbReference>
<dbReference type="InterPro" id="IPR050204">
    <property type="entry name" value="AraC_XylS_family_regulators"/>
</dbReference>
<dbReference type="Pfam" id="PF12833">
    <property type="entry name" value="HTH_18"/>
    <property type="match status" value="1"/>
</dbReference>
<dbReference type="InterPro" id="IPR018060">
    <property type="entry name" value="HTH_AraC"/>
</dbReference>
<dbReference type="SUPFAM" id="SSF46689">
    <property type="entry name" value="Homeodomain-like"/>
    <property type="match status" value="1"/>
</dbReference>
<feature type="domain" description="HTH araC/xylS-type" evidence="5">
    <location>
        <begin position="197"/>
        <end position="301"/>
    </location>
</feature>
<keyword evidence="1" id="KW-0805">Transcription regulation</keyword>
<dbReference type="PROSITE" id="PS01124">
    <property type="entry name" value="HTH_ARAC_FAMILY_2"/>
    <property type="match status" value="1"/>
</dbReference>
<dbReference type="AlphaFoldDB" id="A0A368VBP7"/>
<evidence type="ECO:0000256" key="4">
    <source>
        <dbReference type="ARBA" id="ARBA00037345"/>
    </source>
</evidence>
<keyword evidence="2" id="KW-0238">DNA-binding</keyword>
<evidence type="ECO:0000313" key="7">
    <source>
        <dbReference type="EMBL" id="RCW37074.1"/>
    </source>
</evidence>
<evidence type="ECO:0000256" key="2">
    <source>
        <dbReference type="ARBA" id="ARBA00023125"/>
    </source>
</evidence>
<dbReference type="EMBL" id="QPJB01000002">
    <property type="protein sequence ID" value="RCW37074.1"/>
    <property type="molecule type" value="Genomic_DNA"/>
</dbReference>
<evidence type="ECO:0000313" key="6">
    <source>
        <dbReference type="EMBL" id="RBP76201.1"/>
    </source>
</evidence>
<name>A0A368VBP7_MARNT</name>
<dbReference type="InterPro" id="IPR009057">
    <property type="entry name" value="Homeodomain-like_sf"/>
</dbReference>
<keyword evidence="9" id="KW-1185">Reference proteome</keyword>
<protein>
    <submittedName>
        <fullName evidence="7">Helix-turn-helix protein</fullName>
    </submittedName>
</protein>